<reference evidence="1" key="1">
    <citation type="journal article" date="2013" name="J. Plant Res.">
        <title>Effect of fungi and light on seed germination of three Opuntia species from semiarid lands of central Mexico.</title>
        <authorList>
            <person name="Delgado-Sanchez P."/>
            <person name="Jimenez-Bremont J.F."/>
            <person name="Guerrero-Gonzalez Mde L."/>
            <person name="Flores J."/>
        </authorList>
    </citation>
    <scope>NUCLEOTIDE SEQUENCE</scope>
    <source>
        <tissue evidence="1">Cladode</tissue>
    </source>
</reference>
<reference evidence="1" key="2">
    <citation type="submission" date="2020-07" db="EMBL/GenBank/DDBJ databases">
        <authorList>
            <person name="Vera ALvarez R."/>
            <person name="Arias-Moreno D.M."/>
            <person name="Jimenez-Jacinto V."/>
            <person name="Jimenez-Bremont J.F."/>
            <person name="Swaminathan K."/>
            <person name="Moose S.P."/>
            <person name="Guerrero-Gonzalez M.L."/>
            <person name="Marino-Ramirez L."/>
            <person name="Landsman D."/>
            <person name="Rodriguez-Kessler M."/>
            <person name="Delgado-Sanchez P."/>
        </authorList>
    </citation>
    <scope>NUCLEOTIDE SEQUENCE</scope>
    <source>
        <tissue evidence="1">Cladode</tissue>
    </source>
</reference>
<sequence length="131" mass="14701">MQRTPPIVIRCIKISIVFCNDVVQECCLSKLSGDMHCPVAVKICSFNPCSILQQHVSNRNAASNCSPMQRILPRIISGIHISTVLNYILHNMREVVESSPLNSIVAISVRFRKRSTVFFNKLAELFKVTVS</sequence>
<proteinExistence type="predicted"/>
<name>A0A7C9DTW8_OPUST</name>
<organism evidence="1">
    <name type="scientific">Opuntia streptacantha</name>
    <name type="common">Prickly pear cactus</name>
    <name type="synonym">Opuntia cardona</name>
    <dbReference type="NCBI Taxonomy" id="393608"/>
    <lineage>
        <taxon>Eukaryota</taxon>
        <taxon>Viridiplantae</taxon>
        <taxon>Streptophyta</taxon>
        <taxon>Embryophyta</taxon>
        <taxon>Tracheophyta</taxon>
        <taxon>Spermatophyta</taxon>
        <taxon>Magnoliopsida</taxon>
        <taxon>eudicotyledons</taxon>
        <taxon>Gunneridae</taxon>
        <taxon>Pentapetalae</taxon>
        <taxon>Caryophyllales</taxon>
        <taxon>Cactineae</taxon>
        <taxon>Cactaceae</taxon>
        <taxon>Opuntioideae</taxon>
        <taxon>Opuntia</taxon>
    </lineage>
</organism>
<dbReference type="EMBL" id="GISG01171592">
    <property type="protein sequence ID" value="MBA4651780.1"/>
    <property type="molecule type" value="Transcribed_RNA"/>
</dbReference>
<accession>A0A7C9DTW8</accession>
<dbReference type="AlphaFoldDB" id="A0A7C9DTW8"/>
<protein>
    <submittedName>
        <fullName evidence="1">Uncharacterized protein</fullName>
    </submittedName>
</protein>
<evidence type="ECO:0000313" key="1">
    <source>
        <dbReference type="EMBL" id="MBA4651780.1"/>
    </source>
</evidence>